<sequence>MSNYVLSQAAKARECLVPVKSKAAYSKVYEDFQEWRRENSVNGVDENILLAFFEDLSHKYSPNTLWPKLSMLRKVRVTVLAILAVVATALASVTWEGDCHCWDEFYKFSKNGVYFCKGIKHNRVFMCNDVKPPICKCEVDGHIISLDLGETNCLSVVQGLAGVWCHNKKDFEKYFSTHPEHDITGTY</sequence>
<proteinExistence type="predicted"/>
<name>A0AA38I1J6_9CUCU</name>
<evidence type="ECO:0000313" key="1">
    <source>
        <dbReference type="EMBL" id="KAJ3647387.1"/>
    </source>
</evidence>
<reference evidence="1" key="1">
    <citation type="journal article" date="2023" name="G3 (Bethesda)">
        <title>Whole genome assemblies of Zophobas morio and Tenebrio molitor.</title>
        <authorList>
            <person name="Kaur S."/>
            <person name="Stinson S.A."/>
            <person name="diCenzo G.C."/>
        </authorList>
    </citation>
    <scope>NUCLEOTIDE SEQUENCE</scope>
    <source>
        <strain evidence="1">QUZm001</strain>
    </source>
</reference>
<keyword evidence="2" id="KW-1185">Reference proteome</keyword>
<dbReference type="AlphaFoldDB" id="A0AA38I1J6"/>
<accession>A0AA38I1J6</accession>
<gene>
    <name evidence="1" type="ORF">Zmor_019266</name>
</gene>
<dbReference type="Proteomes" id="UP001168821">
    <property type="component" value="Unassembled WGS sequence"/>
</dbReference>
<organism evidence="1 2">
    <name type="scientific">Zophobas morio</name>
    <dbReference type="NCBI Taxonomy" id="2755281"/>
    <lineage>
        <taxon>Eukaryota</taxon>
        <taxon>Metazoa</taxon>
        <taxon>Ecdysozoa</taxon>
        <taxon>Arthropoda</taxon>
        <taxon>Hexapoda</taxon>
        <taxon>Insecta</taxon>
        <taxon>Pterygota</taxon>
        <taxon>Neoptera</taxon>
        <taxon>Endopterygota</taxon>
        <taxon>Coleoptera</taxon>
        <taxon>Polyphaga</taxon>
        <taxon>Cucujiformia</taxon>
        <taxon>Tenebrionidae</taxon>
        <taxon>Zophobas</taxon>
    </lineage>
</organism>
<protein>
    <submittedName>
        <fullName evidence="1">Uncharacterized protein</fullName>
    </submittedName>
</protein>
<dbReference type="EMBL" id="JALNTZ010000006">
    <property type="protein sequence ID" value="KAJ3647387.1"/>
    <property type="molecule type" value="Genomic_DNA"/>
</dbReference>
<evidence type="ECO:0000313" key="2">
    <source>
        <dbReference type="Proteomes" id="UP001168821"/>
    </source>
</evidence>
<comment type="caution">
    <text evidence="1">The sequence shown here is derived from an EMBL/GenBank/DDBJ whole genome shotgun (WGS) entry which is preliminary data.</text>
</comment>